<dbReference type="EMBL" id="LAYC01000002">
    <property type="protein sequence ID" value="KYK56560.1"/>
    <property type="molecule type" value="Genomic_DNA"/>
</dbReference>
<dbReference type="InParanoid" id="A0A151GHK4"/>
<comment type="caution">
    <text evidence="2">The sequence shown here is derived from an EMBL/GenBank/DDBJ whole genome shotgun (WGS) entry which is preliminary data.</text>
</comment>
<dbReference type="Proteomes" id="UP000076580">
    <property type="component" value="Chromosome 02"/>
</dbReference>
<reference evidence="2 3" key="1">
    <citation type="journal article" date="2016" name="Sci. Rep.">
        <title>Insights into Adaptations to a Near-Obligate Nematode Endoparasitic Lifestyle from the Finished Genome of Drechmeria coniospora.</title>
        <authorList>
            <person name="Zhang L."/>
            <person name="Zhou Z."/>
            <person name="Guo Q."/>
            <person name="Fokkens L."/>
            <person name="Miskei M."/>
            <person name="Pocsi I."/>
            <person name="Zhang W."/>
            <person name="Chen M."/>
            <person name="Wang L."/>
            <person name="Sun Y."/>
            <person name="Donzelli B.G."/>
            <person name="Gibson D.M."/>
            <person name="Nelson D.R."/>
            <person name="Luo J.G."/>
            <person name="Rep M."/>
            <person name="Liu H."/>
            <person name="Yang S."/>
            <person name="Wang J."/>
            <person name="Krasnoff S.B."/>
            <person name="Xu Y."/>
            <person name="Molnar I."/>
            <person name="Lin M."/>
        </authorList>
    </citation>
    <scope>NUCLEOTIDE SEQUENCE [LARGE SCALE GENOMIC DNA]</scope>
    <source>
        <strain evidence="2 3">ARSEF 6962</strain>
    </source>
</reference>
<sequence>MRGEETDGSKFQHRLDRPLLPPVRFGMDTPPNSALHQKPDDGEIPMGASPTPIPGASKTLDASFSCQTWSESSAVLEIFVMTREAVLTMPRSP</sequence>
<dbReference type="RefSeq" id="XP_040655912.1">
    <property type="nucleotide sequence ID" value="XM_040800879.1"/>
</dbReference>
<proteinExistence type="predicted"/>
<name>A0A151GHK4_DRECN</name>
<feature type="region of interest" description="Disordered" evidence="1">
    <location>
        <begin position="1"/>
        <end position="59"/>
    </location>
</feature>
<dbReference type="AlphaFoldDB" id="A0A151GHK4"/>
<keyword evidence="3" id="KW-1185">Reference proteome</keyword>
<evidence type="ECO:0000256" key="1">
    <source>
        <dbReference type="SAM" id="MobiDB-lite"/>
    </source>
</evidence>
<accession>A0A151GHK4</accession>
<protein>
    <submittedName>
        <fullName evidence="2">Uncharacterized protein</fullName>
    </submittedName>
</protein>
<dbReference type="GeneID" id="63716203"/>
<gene>
    <name evidence="2" type="ORF">DCS_03560</name>
</gene>
<feature type="compositionally biased region" description="Basic and acidic residues" evidence="1">
    <location>
        <begin position="1"/>
        <end position="17"/>
    </location>
</feature>
<organism evidence="2 3">
    <name type="scientific">Drechmeria coniospora</name>
    <name type="common">Nematophagous fungus</name>
    <name type="synonym">Meria coniospora</name>
    <dbReference type="NCBI Taxonomy" id="98403"/>
    <lineage>
        <taxon>Eukaryota</taxon>
        <taxon>Fungi</taxon>
        <taxon>Dikarya</taxon>
        <taxon>Ascomycota</taxon>
        <taxon>Pezizomycotina</taxon>
        <taxon>Sordariomycetes</taxon>
        <taxon>Hypocreomycetidae</taxon>
        <taxon>Hypocreales</taxon>
        <taxon>Ophiocordycipitaceae</taxon>
        <taxon>Drechmeria</taxon>
    </lineage>
</organism>
<evidence type="ECO:0000313" key="2">
    <source>
        <dbReference type="EMBL" id="KYK56560.1"/>
    </source>
</evidence>
<evidence type="ECO:0000313" key="3">
    <source>
        <dbReference type="Proteomes" id="UP000076580"/>
    </source>
</evidence>